<dbReference type="AlphaFoldDB" id="A0A8B7PET0"/>
<evidence type="ECO:0000256" key="1">
    <source>
        <dbReference type="PROSITE-ProRule" id="PRU00042"/>
    </source>
</evidence>
<evidence type="ECO:0000256" key="2">
    <source>
        <dbReference type="SAM" id="MobiDB-lite"/>
    </source>
</evidence>
<keyword evidence="4" id="KW-1185">Reference proteome</keyword>
<feature type="compositionally biased region" description="Basic and acidic residues" evidence="2">
    <location>
        <begin position="1100"/>
        <end position="1118"/>
    </location>
</feature>
<feature type="domain" description="C2H2-type" evidence="3">
    <location>
        <begin position="444"/>
        <end position="472"/>
    </location>
</feature>
<dbReference type="InterPro" id="IPR013087">
    <property type="entry name" value="Znf_C2H2_type"/>
</dbReference>
<feature type="compositionally biased region" description="Polar residues" evidence="2">
    <location>
        <begin position="974"/>
        <end position="984"/>
    </location>
</feature>
<keyword evidence="1" id="KW-0862">Zinc</keyword>
<feature type="compositionally biased region" description="Polar residues" evidence="2">
    <location>
        <begin position="927"/>
        <end position="937"/>
    </location>
</feature>
<feature type="region of interest" description="Disordered" evidence="2">
    <location>
        <begin position="794"/>
        <end position="840"/>
    </location>
</feature>
<evidence type="ECO:0000313" key="4">
    <source>
        <dbReference type="Proteomes" id="UP000694843"/>
    </source>
</evidence>
<dbReference type="PANTHER" id="PTHR21020">
    <property type="entry name" value="ZINC FINGER PROTEIN 800"/>
    <property type="match status" value="1"/>
</dbReference>
<organism evidence="4 5">
    <name type="scientific">Hyalella azteca</name>
    <name type="common">Amphipod</name>
    <dbReference type="NCBI Taxonomy" id="294128"/>
    <lineage>
        <taxon>Eukaryota</taxon>
        <taxon>Metazoa</taxon>
        <taxon>Ecdysozoa</taxon>
        <taxon>Arthropoda</taxon>
        <taxon>Crustacea</taxon>
        <taxon>Multicrustacea</taxon>
        <taxon>Malacostraca</taxon>
        <taxon>Eumalacostraca</taxon>
        <taxon>Peracarida</taxon>
        <taxon>Amphipoda</taxon>
        <taxon>Senticaudata</taxon>
        <taxon>Talitrida</taxon>
        <taxon>Talitroidea</taxon>
        <taxon>Hyalellidae</taxon>
        <taxon>Hyalella</taxon>
    </lineage>
</organism>
<feature type="region of interest" description="Disordered" evidence="2">
    <location>
        <begin position="512"/>
        <end position="571"/>
    </location>
</feature>
<gene>
    <name evidence="5" type="primary">LOC108680352</name>
</gene>
<feature type="region of interest" description="Disordered" evidence="2">
    <location>
        <begin position="880"/>
        <end position="910"/>
    </location>
</feature>
<dbReference type="Proteomes" id="UP000694843">
    <property type="component" value="Unplaced"/>
</dbReference>
<feature type="compositionally biased region" description="Polar residues" evidence="2">
    <location>
        <begin position="1135"/>
        <end position="1144"/>
    </location>
</feature>
<proteinExistence type="predicted"/>
<feature type="region of interest" description="Disordered" evidence="2">
    <location>
        <begin position="927"/>
        <end position="991"/>
    </location>
</feature>
<dbReference type="PROSITE" id="PS50157">
    <property type="entry name" value="ZINC_FINGER_C2H2_2"/>
    <property type="match status" value="3"/>
</dbReference>
<name>A0A8B7PET0_HYAAZ</name>
<dbReference type="RefSeq" id="XP_018024644.1">
    <property type="nucleotide sequence ID" value="XM_018169155.2"/>
</dbReference>
<dbReference type="KEGG" id="hazt:108680352"/>
<dbReference type="PANTHER" id="PTHR21020:SF0">
    <property type="entry name" value="ZINC FINGER PROTEIN 800"/>
    <property type="match status" value="1"/>
</dbReference>
<dbReference type="InterPro" id="IPR039149">
    <property type="entry name" value="ZNF800"/>
</dbReference>
<dbReference type="InterPro" id="IPR036236">
    <property type="entry name" value="Znf_C2H2_sf"/>
</dbReference>
<reference evidence="5" key="1">
    <citation type="submission" date="2025-08" db="UniProtKB">
        <authorList>
            <consortium name="RefSeq"/>
        </authorList>
    </citation>
    <scope>IDENTIFICATION</scope>
    <source>
        <tissue evidence="5">Whole organism</tissue>
    </source>
</reference>
<feature type="domain" description="C2H2-type" evidence="3">
    <location>
        <begin position="711"/>
        <end position="733"/>
    </location>
</feature>
<feature type="domain" description="C2H2-type" evidence="3">
    <location>
        <begin position="475"/>
        <end position="503"/>
    </location>
</feature>
<dbReference type="SMART" id="SM00355">
    <property type="entry name" value="ZnF_C2H2"/>
    <property type="match status" value="6"/>
</dbReference>
<dbReference type="GO" id="GO:0008270">
    <property type="term" value="F:zinc ion binding"/>
    <property type="evidence" value="ECO:0007669"/>
    <property type="project" value="UniProtKB-KW"/>
</dbReference>
<keyword evidence="1" id="KW-0863">Zinc-finger</keyword>
<feature type="compositionally biased region" description="Low complexity" evidence="2">
    <location>
        <begin position="523"/>
        <end position="543"/>
    </location>
</feature>
<dbReference type="Gene3D" id="3.30.160.60">
    <property type="entry name" value="Classic Zinc Finger"/>
    <property type="match status" value="1"/>
</dbReference>
<evidence type="ECO:0000313" key="5">
    <source>
        <dbReference type="RefSeq" id="XP_018024644.1"/>
    </source>
</evidence>
<dbReference type="GeneID" id="108680352"/>
<accession>A0A8B7PET0</accession>
<dbReference type="Gene3D" id="1.10.10.60">
    <property type="entry name" value="Homeodomain-like"/>
    <property type="match status" value="1"/>
</dbReference>
<dbReference type="PROSITE" id="PS00028">
    <property type="entry name" value="ZINC_FINGER_C2H2_1"/>
    <property type="match status" value="3"/>
</dbReference>
<keyword evidence="1" id="KW-0479">Metal-binding</keyword>
<protein>
    <submittedName>
        <fullName evidence="5">Uncharacterized protein LOC108680352 isoform X1</fullName>
    </submittedName>
</protein>
<evidence type="ECO:0000259" key="3">
    <source>
        <dbReference type="PROSITE" id="PS50157"/>
    </source>
</evidence>
<feature type="region of interest" description="Disordered" evidence="2">
    <location>
        <begin position="1061"/>
        <end position="1144"/>
    </location>
</feature>
<dbReference type="SUPFAM" id="SSF57667">
    <property type="entry name" value="beta-beta-alpha zinc fingers"/>
    <property type="match status" value="1"/>
</dbReference>
<feature type="compositionally biased region" description="Polar residues" evidence="2">
    <location>
        <begin position="957"/>
        <end position="966"/>
    </location>
</feature>
<feature type="region of interest" description="Disordered" evidence="2">
    <location>
        <begin position="650"/>
        <end position="672"/>
    </location>
</feature>
<feature type="compositionally biased region" description="Basic residues" evidence="2">
    <location>
        <begin position="943"/>
        <end position="954"/>
    </location>
</feature>
<sequence length="1270" mass="139179">MNDDQIPALLGSQGKRNSYSTDFKIKVLEYYLKNGGDAVFGLKSRTADHFNIGKKTVVRIVESKEALFKAKAIKSKKSLHSVIKAASTSKVVNVSKKIPVKVAATAKSLPATKSLSISNRVTAQPHAISVKSSTNKNVSLGAVQSVSSSASTNVSSTATSASSQATDASSKAAEFCNRTPLLMNEQEEVFDLPEDPDYSILKLPIAGGTSASGVAGPALLLSTATEEVRHALIYECEVLYECKVCRSLFRSVVNFLAHKRIFCTQNYNANKNLYPKGESSCFTPHSSSVISSDYSSGGGAKTCKEPQTSSATNTGSSAFYDRLASVEQQRAADSQDCHIELECVADGASNAVFQSVRHPGTEHSQPDLKEARQVVREHECGVMAILGEDGRVVATVNLSDGTNMAASTTALPIKQTNMAASTTALPIKQEPQDTAQEEQSTSRLQCLDCSECFDDASCLDAHVRSSHSSADPTGFSCPICGGSFPSLWAVSKHLQTIHHKTKAQTEHLRQTIKNNSNKDKQTPSSASGPLDSGASAADALDGGVEVKTEPLDPPMLSSPQRDKEEVRASRQSSLLRCPDCSMFFVSHRSLEAHKEFYCQLDAAQPAPSRRASIEAIQERPLTRTPVSESPTKKIGIQIRKVYKTEDKELPPTFDLRSTSDNDESSSLSRINNNDGSGIKFEVGYKYPNSQGPLSDTFIMGKVMSFCSLEKFRCTLCRKNFCNGSSVRKHAAIHLRWTRFLCLLCGFRDYQECRMVKHVCEVHQVQAKETISYYTESHFINGDFRKELILPSSDLSSSENSLKRKKRAIPNFSDNEEVSPKRTCTKESQPGPPKLMHDQSTEKQFLKLKLKRVQLDVRPSEGPSPIIAGKDKSLESIIKKLGGNTDEDRDESSTPLVMSNEPGPCRKRSISPSEVQVDLCKVRTSLHIQQSGQVTTGEATKASYHIRSRRKKRPPTKLSPSPLSNKVSGKKSLRNFPSNRTSHSNKAGPKIQKGLFNKKTKTSNDTEMDQISESILMEPSESTIKISSDTRVQLNSRKKIASADNDYGAPNVVTAWISPDEEAPLSPKESGFLHKKTLTPEKSVQKPKEETLTPKQKTQTPKKEMPTPEIKTSKPENKSRSPRNHSLSPEKKTSTPRKTTLTSENRTLTLVKTALTPEKKTFTLDKMTLAPETKMFTLGKTTLVSEKKTLTPGKTTSTPVESMLSLGKKSLTLKKQVPAIAKKILPSETNAPSPESAVPKLPTKILMLKKEMQTSEKKILPKSSLIVLQRR</sequence>
<dbReference type="OrthoDB" id="6382097at2759"/>
<feature type="compositionally biased region" description="Basic and acidic residues" evidence="2">
    <location>
        <begin position="1082"/>
        <end position="1091"/>
    </location>
</feature>